<dbReference type="NCBIfam" id="NF006089">
    <property type="entry name" value="PRK08241.1"/>
    <property type="match status" value="1"/>
</dbReference>
<sequence>MEYERLVEPYRKEILAHCYRMLGSGEDAEDALQESMLRAWRGLADFAGRSSIRTWLYKIATNTCLDKLAKRTRRFIAVEYGPPAIPEDPLMAPLPETVWIEPYPDRLLFAQDINTSPDARYEQRESVELAFIAAYQLLSPQQRAVLILREVLGFSTQEIAETLEKSVASVNSLLQRARATLEQRRPELSQQSIMRSLGEDKLQTIVNDYIDAMERADIKAILAMLTEDATWSMPPIPNWYHGQEAISRFLTLRPFTLRWRHIPTRANGQLAVGCYMWNTQEKTYIPFCLDVLSLRGSQITSVTGFLNGALLERFGLPERL</sequence>
<dbReference type="Pfam" id="PF12680">
    <property type="entry name" value="SnoaL_2"/>
    <property type="match status" value="1"/>
</dbReference>
<proteinExistence type="inferred from homology"/>
<evidence type="ECO:0000259" key="6">
    <source>
        <dbReference type="Pfam" id="PF04542"/>
    </source>
</evidence>
<dbReference type="Pfam" id="PF08281">
    <property type="entry name" value="Sigma70_r4_2"/>
    <property type="match status" value="1"/>
</dbReference>
<reference evidence="9 10" key="1">
    <citation type="submission" date="2018-10" db="EMBL/GenBank/DDBJ databases">
        <title>Cohnella sp. M2MS4P-1, whole genome shotgun sequence.</title>
        <authorList>
            <person name="Tuo L."/>
        </authorList>
    </citation>
    <scope>NUCLEOTIDE SEQUENCE [LARGE SCALE GENOMIC DNA]</scope>
    <source>
        <strain evidence="9 10">M2MS4P-1</strain>
    </source>
</reference>
<dbReference type="InterPro" id="IPR032710">
    <property type="entry name" value="NTF2-like_dom_sf"/>
</dbReference>
<dbReference type="SUPFAM" id="SSF54427">
    <property type="entry name" value="NTF2-like"/>
    <property type="match status" value="1"/>
</dbReference>
<evidence type="ECO:0000256" key="3">
    <source>
        <dbReference type="ARBA" id="ARBA00023015"/>
    </source>
</evidence>
<dbReference type="EMBL" id="RBZM01000008">
    <property type="protein sequence ID" value="RKP49846.1"/>
    <property type="molecule type" value="Genomic_DNA"/>
</dbReference>
<comment type="caution">
    <text evidence="9">The sequence shown here is derived from an EMBL/GenBank/DDBJ whole genome shotgun (WGS) entry which is preliminary data.</text>
</comment>
<evidence type="ECO:0000313" key="9">
    <source>
        <dbReference type="EMBL" id="RKP49846.1"/>
    </source>
</evidence>
<dbReference type="InterPro" id="IPR039425">
    <property type="entry name" value="RNA_pol_sigma-70-like"/>
</dbReference>
<comment type="subunit">
    <text evidence="2">Interacts transiently with the RNA polymerase catalytic core formed by RpoA, RpoB, RpoC and RpoZ (2 alpha, 1 beta, 1 beta' and 1 omega subunit) to form the RNA polymerase holoenzyme that can initiate transcription.</text>
</comment>
<evidence type="ECO:0000256" key="4">
    <source>
        <dbReference type="ARBA" id="ARBA00023082"/>
    </source>
</evidence>
<evidence type="ECO:0000256" key="5">
    <source>
        <dbReference type="ARBA" id="ARBA00023163"/>
    </source>
</evidence>
<keyword evidence="4" id="KW-0731">Sigma factor</keyword>
<dbReference type="NCBIfam" id="TIGR02960">
    <property type="entry name" value="SigX5"/>
    <property type="match status" value="1"/>
</dbReference>
<dbReference type="SUPFAM" id="SSF88659">
    <property type="entry name" value="Sigma3 and sigma4 domains of RNA polymerase sigma factors"/>
    <property type="match status" value="1"/>
</dbReference>
<feature type="domain" description="RNA polymerase sigma-70 region 2" evidence="6">
    <location>
        <begin position="6"/>
        <end position="74"/>
    </location>
</feature>
<dbReference type="OrthoDB" id="9794508at2"/>
<dbReference type="Gene3D" id="1.10.10.10">
    <property type="entry name" value="Winged helix-like DNA-binding domain superfamily/Winged helix DNA-binding domain"/>
    <property type="match status" value="1"/>
</dbReference>
<dbReference type="InterPro" id="IPR013324">
    <property type="entry name" value="RNA_pol_sigma_r3/r4-like"/>
</dbReference>
<dbReference type="Gene3D" id="1.10.1740.10">
    <property type="match status" value="1"/>
</dbReference>
<evidence type="ECO:0000256" key="1">
    <source>
        <dbReference type="ARBA" id="ARBA00010641"/>
    </source>
</evidence>
<evidence type="ECO:0000256" key="2">
    <source>
        <dbReference type="ARBA" id="ARBA00011344"/>
    </source>
</evidence>
<keyword evidence="10" id="KW-1185">Reference proteome</keyword>
<dbReference type="InterPro" id="IPR037401">
    <property type="entry name" value="SnoaL-like"/>
</dbReference>
<evidence type="ECO:0000259" key="8">
    <source>
        <dbReference type="Pfam" id="PF12680"/>
    </source>
</evidence>
<dbReference type="InterPro" id="IPR013249">
    <property type="entry name" value="RNA_pol_sigma70_r4_t2"/>
</dbReference>
<dbReference type="InterPro" id="IPR007627">
    <property type="entry name" value="RNA_pol_sigma70_r2"/>
</dbReference>
<dbReference type="RefSeq" id="WP_120978529.1">
    <property type="nucleotide sequence ID" value="NZ_RBZM01000008.1"/>
</dbReference>
<dbReference type="InterPro" id="IPR036388">
    <property type="entry name" value="WH-like_DNA-bd_sf"/>
</dbReference>
<dbReference type="GO" id="GO:0003677">
    <property type="term" value="F:DNA binding"/>
    <property type="evidence" value="ECO:0007669"/>
    <property type="project" value="InterPro"/>
</dbReference>
<dbReference type="CDD" id="cd06171">
    <property type="entry name" value="Sigma70_r4"/>
    <property type="match status" value="1"/>
</dbReference>
<dbReference type="GO" id="GO:0016987">
    <property type="term" value="F:sigma factor activity"/>
    <property type="evidence" value="ECO:0007669"/>
    <property type="project" value="UniProtKB-KW"/>
</dbReference>
<dbReference type="PANTHER" id="PTHR43133">
    <property type="entry name" value="RNA POLYMERASE ECF-TYPE SIGMA FACTO"/>
    <property type="match status" value="1"/>
</dbReference>
<dbReference type="InterPro" id="IPR014305">
    <property type="entry name" value="RNA_pol_sigma-G_actinobac"/>
</dbReference>
<protein>
    <submittedName>
        <fullName evidence="9">Sigma-70 family RNA polymerase sigma factor</fullName>
    </submittedName>
</protein>
<dbReference type="Proteomes" id="UP000282076">
    <property type="component" value="Unassembled WGS sequence"/>
</dbReference>
<keyword evidence="5" id="KW-0804">Transcription</keyword>
<dbReference type="SUPFAM" id="SSF88946">
    <property type="entry name" value="Sigma2 domain of RNA polymerase sigma factors"/>
    <property type="match status" value="1"/>
</dbReference>
<dbReference type="GO" id="GO:0006352">
    <property type="term" value="P:DNA-templated transcription initiation"/>
    <property type="evidence" value="ECO:0007669"/>
    <property type="project" value="InterPro"/>
</dbReference>
<dbReference type="Pfam" id="PF04542">
    <property type="entry name" value="Sigma70_r2"/>
    <property type="match status" value="1"/>
</dbReference>
<accession>A0A494XMD9</accession>
<feature type="domain" description="RNA polymerase sigma factor 70 region 4 type 2" evidence="7">
    <location>
        <begin position="131"/>
        <end position="181"/>
    </location>
</feature>
<keyword evidence="3" id="KW-0805">Transcription regulation</keyword>
<dbReference type="NCBIfam" id="TIGR02937">
    <property type="entry name" value="sigma70-ECF"/>
    <property type="match status" value="1"/>
</dbReference>
<dbReference type="PANTHER" id="PTHR43133:SF65">
    <property type="entry name" value="ECF RNA POLYMERASE SIGMA FACTOR SIGG"/>
    <property type="match status" value="1"/>
</dbReference>
<evidence type="ECO:0000259" key="7">
    <source>
        <dbReference type="Pfam" id="PF08281"/>
    </source>
</evidence>
<evidence type="ECO:0000313" key="10">
    <source>
        <dbReference type="Proteomes" id="UP000282076"/>
    </source>
</evidence>
<dbReference type="InterPro" id="IPR013325">
    <property type="entry name" value="RNA_pol_sigma_r2"/>
</dbReference>
<dbReference type="AlphaFoldDB" id="A0A494XMD9"/>
<gene>
    <name evidence="9" type="ORF">D7Z26_18610</name>
</gene>
<dbReference type="InterPro" id="IPR014284">
    <property type="entry name" value="RNA_pol_sigma-70_dom"/>
</dbReference>
<comment type="similarity">
    <text evidence="1">Belongs to the sigma-70 factor family. ECF subfamily.</text>
</comment>
<dbReference type="Gene3D" id="3.10.450.50">
    <property type="match status" value="1"/>
</dbReference>
<feature type="domain" description="SnoaL-like" evidence="8">
    <location>
        <begin position="206"/>
        <end position="278"/>
    </location>
</feature>
<organism evidence="9 10">
    <name type="scientific">Cohnella endophytica</name>
    <dbReference type="NCBI Taxonomy" id="2419778"/>
    <lineage>
        <taxon>Bacteria</taxon>
        <taxon>Bacillati</taxon>
        <taxon>Bacillota</taxon>
        <taxon>Bacilli</taxon>
        <taxon>Bacillales</taxon>
        <taxon>Paenibacillaceae</taxon>
        <taxon>Cohnella</taxon>
    </lineage>
</organism>
<name>A0A494XMD9_9BACL</name>